<keyword evidence="2" id="KW-1185">Reference proteome</keyword>
<organism evidence="1 2">
    <name type="scientific">Halorhodospira halochloris</name>
    <name type="common">Ectothiorhodospira halochloris</name>
    <dbReference type="NCBI Taxonomy" id="1052"/>
    <lineage>
        <taxon>Bacteria</taxon>
        <taxon>Pseudomonadati</taxon>
        <taxon>Pseudomonadota</taxon>
        <taxon>Gammaproteobacteria</taxon>
        <taxon>Chromatiales</taxon>
        <taxon>Ectothiorhodospiraceae</taxon>
        <taxon>Halorhodospira</taxon>
    </lineage>
</organism>
<dbReference type="Proteomes" id="UP000218890">
    <property type="component" value="Chromosome"/>
</dbReference>
<sequence length="455" mass="49310">MPMRDRDVQQDSKPALLDRVANTALLTGWAMLALGGATLAGTATASPTAGLSSGSSLTLGNVSHPHARDTSINPAASPIGPAFSTSILRVGAGAELGPVDDLIDELDELQDDLDGDFNTIADAEDARDKANEFLVQAGEDGYAKLSAFGHVPITPLSMQLPWGDGGISLDVRFTGQARLGILDAPVNAYADGGDFGIETDTSLYIKGAVLREITFGYGHNVWQGERSELLLGFSLTHYQSDLSKIVIPLQDADDVGDTITDEYDANQKQDTDIGAGLGLLWNSDYYRFGIVGRNLNQPELEFGAIGQCCHELSGDAQERCTMAQQFGDRIDLEETWTLDPQMSLEGAIYNQDQSWVLAASYDTNSVKDPVGDEQQWFAVSVSTVPQARLLPEWRFGYRENMAGSELTYVTTGFTLFRSFSLDIAYGLENVTHTSDDDEQDYPRSVMFNVGLDLAF</sequence>
<protein>
    <submittedName>
        <fullName evidence="1">Uncharacterized protein</fullName>
    </submittedName>
</protein>
<dbReference type="EMBL" id="AP017372">
    <property type="protein sequence ID" value="BAU58484.2"/>
    <property type="molecule type" value="Genomic_DNA"/>
</dbReference>
<name>A0A0X8XAJ2_HALHR</name>
<dbReference type="OrthoDB" id="9801055at2"/>
<dbReference type="KEGG" id="hhk:HH1059_17960"/>
<gene>
    <name evidence="1" type="ORF">HH1059_17960</name>
</gene>
<reference evidence="1" key="1">
    <citation type="submission" date="2016-02" db="EMBL/GenBank/DDBJ databases">
        <title>Halorhodospira halochloris DSM-1059 complete genome, version 2.</title>
        <authorList>
            <person name="Tsukatani Y."/>
        </authorList>
    </citation>
    <scope>NUCLEOTIDE SEQUENCE</scope>
    <source>
        <strain evidence="1">DSM 1059</strain>
    </source>
</reference>
<dbReference type="InterPro" id="IPR032811">
    <property type="entry name" value="Put_conjugal_transfer"/>
</dbReference>
<dbReference type="AlphaFoldDB" id="A0A0X8XAJ2"/>
<dbReference type="Pfam" id="PF13729">
    <property type="entry name" value="TraF_2"/>
    <property type="match status" value="1"/>
</dbReference>
<accession>A0A0X8XAJ2</accession>
<evidence type="ECO:0000313" key="1">
    <source>
        <dbReference type="EMBL" id="BAU58484.2"/>
    </source>
</evidence>
<evidence type="ECO:0000313" key="2">
    <source>
        <dbReference type="Proteomes" id="UP000218890"/>
    </source>
</evidence>
<proteinExistence type="predicted"/>